<dbReference type="EMBL" id="MIPY01000010">
    <property type="protein sequence ID" value="OES32842.1"/>
    <property type="molecule type" value="Genomic_DNA"/>
</dbReference>
<evidence type="ECO:0000313" key="1">
    <source>
        <dbReference type="EMBL" id="OES32842.1"/>
    </source>
</evidence>
<comment type="caution">
    <text evidence="1">The sequence shown here is derived from an EMBL/GenBank/DDBJ whole genome shotgun (WGS) entry which is preliminary data.</text>
</comment>
<accession>A0AB36FVX4</accession>
<gene>
    <name evidence="1" type="ORF">BFV95_1872</name>
</gene>
<dbReference type="AlphaFoldDB" id="A0AB36FVX4"/>
<sequence>MSHAHKNNDIVAALCHSAGNITVSSPNTYNRVNFFDKT</sequence>
<protein>
    <submittedName>
        <fullName evidence="1">Uncharacterized protein</fullName>
    </submittedName>
</protein>
<dbReference type="Proteomes" id="UP000095392">
    <property type="component" value="Unassembled WGS sequence"/>
</dbReference>
<evidence type="ECO:0000313" key="2">
    <source>
        <dbReference type="Proteomes" id="UP000095392"/>
    </source>
</evidence>
<name>A0AB36FVX4_ALTMA</name>
<proteinExistence type="predicted"/>
<keyword evidence="2" id="KW-1185">Reference proteome</keyword>
<reference evidence="1 2" key="1">
    <citation type="submission" date="2016-09" db="EMBL/GenBank/DDBJ databases">
        <title>Draft Genome Sequence of four Alteromonas macleodii strains isolated from copper coupons and grown long-term at elevated copper levels.</title>
        <authorList>
            <person name="Cusick K."/>
            <person name="Dale J."/>
            <person name="Little B."/>
            <person name="Biffinger J."/>
        </authorList>
    </citation>
    <scope>NUCLEOTIDE SEQUENCE [LARGE SCALE GENOMIC DNA]</scope>
    <source>
        <strain evidence="1 2">KCP01</strain>
    </source>
</reference>
<organism evidence="1 2">
    <name type="scientific">Alteromonas macleodii</name>
    <name type="common">Pseudoalteromonas macleodii</name>
    <dbReference type="NCBI Taxonomy" id="28108"/>
    <lineage>
        <taxon>Bacteria</taxon>
        <taxon>Pseudomonadati</taxon>
        <taxon>Pseudomonadota</taxon>
        <taxon>Gammaproteobacteria</taxon>
        <taxon>Alteromonadales</taxon>
        <taxon>Alteromonadaceae</taxon>
        <taxon>Alteromonas/Salinimonas group</taxon>
        <taxon>Alteromonas</taxon>
    </lineage>
</organism>